<keyword evidence="1" id="KW-1133">Transmembrane helix</keyword>
<proteinExistence type="predicted"/>
<dbReference type="EMBL" id="CP032489">
    <property type="protein sequence ID" value="AYD49041.1"/>
    <property type="molecule type" value="Genomic_DNA"/>
</dbReference>
<name>A0A386HU61_9BACT</name>
<protein>
    <submittedName>
        <fullName evidence="2">DUF4134 domain-containing protein</fullName>
    </submittedName>
</protein>
<sequence length="86" mass="9650">MIFMDIMPSGNINDMTNDFANQTFPYLKMLCYATASILGLVAALRVYNLWNINGRRHIHIDAQVIAWIGAAMFLIIATAFVDTVLL</sequence>
<keyword evidence="3" id="KW-1185">Reference proteome</keyword>
<organism evidence="2 3">
    <name type="scientific">Arachidicoccus soli</name>
    <dbReference type="NCBI Taxonomy" id="2341117"/>
    <lineage>
        <taxon>Bacteria</taxon>
        <taxon>Pseudomonadati</taxon>
        <taxon>Bacteroidota</taxon>
        <taxon>Chitinophagia</taxon>
        <taxon>Chitinophagales</taxon>
        <taxon>Chitinophagaceae</taxon>
        <taxon>Arachidicoccus</taxon>
    </lineage>
</organism>
<keyword evidence="1" id="KW-0472">Membrane</keyword>
<evidence type="ECO:0000256" key="1">
    <source>
        <dbReference type="SAM" id="Phobius"/>
    </source>
</evidence>
<feature type="transmembrane region" description="Helical" evidence="1">
    <location>
        <begin position="62"/>
        <end position="81"/>
    </location>
</feature>
<dbReference type="KEGG" id="ark:D6B99_16320"/>
<dbReference type="AlphaFoldDB" id="A0A386HU61"/>
<keyword evidence="1" id="KW-0812">Transmembrane</keyword>
<gene>
    <name evidence="2" type="ORF">D6B99_16320</name>
</gene>
<accession>A0A386HU61</accession>
<evidence type="ECO:0000313" key="2">
    <source>
        <dbReference type="EMBL" id="AYD49041.1"/>
    </source>
</evidence>
<evidence type="ECO:0000313" key="3">
    <source>
        <dbReference type="Proteomes" id="UP000266118"/>
    </source>
</evidence>
<reference evidence="2 3" key="1">
    <citation type="submission" date="2018-09" db="EMBL/GenBank/DDBJ databases">
        <title>Arachidicoccus sp. nov., a bacterium isolated from soil.</title>
        <authorList>
            <person name="Weon H.-Y."/>
            <person name="Kwon S.-W."/>
            <person name="Lee S.A."/>
        </authorList>
    </citation>
    <scope>NUCLEOTIDE SEQUENCE [LARGE SCALE GENOMIC DNA]</scope>
    <source>
        <strain evidence="2 3">KIS59-12</strain>
    </source>
</reference>
<dbReference type="RefSeq" id="WP_119990370.1">
    <property type="nucleotide sequence ID" value="NZ_CP032489.1"/>
</dbReference>
<dbReference type="OrthoDB" id="1029065at2"/>
<feature type="transmembrane region" description="Helical" evidence="1">
    <location>
        <begin position="26"/>
        <end position="50"/>
    </location>
</feature>
<dbReference type="InterPro" id="IPR025408">
    <property type="entry name" value="DUF4134"/>
</dbReference>
<dbReference type="Pfam" id="PF13572">
    <property type="entry name" value="DUF4134"/>
    <property type="match status" value="1"/>
</dbReference>
<dbReference type="Proteomes" id="UP000266118">
    <property type="component" value="Chromosome"/>
</dbReference>